<sequence length="168" mass="18008">QLMATVVVALTQLEVGATIGFAGVTLPQLTDQSSDDLHFSTLESALFGSMMFVGALLGSLTVSVPMVRLGQRVTLLFSLPISLASWIILATAPTNWVVLLVRFFQGITMSFITSSSSTYVAELSHSSIRGRLMSTLDLSRQMGILVAYALGSSNLTWRKVALTCGFVN</sequence>
<evidence type="ECO:0000313" key="7">
    <source>
        <dbReference type="EMBL" id="KAK8723909.1"/>
    </source>
</evidence>
<dbReference type="EMBL" id="JARKIK010000088">
    <property type="protein sequence ID" value="KAK8723909.1"/>
    <property type="molecule type" value="Genomic_DNA"/>
</dbReference>
<feature type="transmembrane region" description="Helical" evidence="5">
    <location>
        <begin position="46"/>
        <end position="67"/>
    </location>
</feature>
<comment type="caution">
    <text evidence="7">The sequence shown here is derived from an EMBL/GenBank/DDBJ whole genome shotgun (WGS) entry which is preliminary data.</text>
</comment>
<dbReference type="InterPro" id="IPR050549">
    <property type="entry name" value="MFS_Trehalose_Transporter"/>
</dbReference>
<dbReference type="GO" id="GO:0022857">
    <property type="term" value="F:transmembrane transporter activity"/>
    <property type="evidence" value="ECO:0007669"/>
    <property type="project" value="InterPro"/>
</dbReference>
<dbReference type="GO" id="GO:0016020">
    <property type="term" value="C:membrane"/>
    <property type="evidence" value="ECO:0007669"/>
    <property type="project" value="UniProtKB-SubCell"/>
</dbReference>
<keyword evidence="8" id="KW-1185">Reference proteome</keyword>
<organism evidence="7 8">
    <name type="scientific">Cherax quadricarinatus</name>
    <name type="common">Australian red claw crayfish</name>
    <dbReference type="NCBI Taxonomy" id="27406"/>
    <lineage>
        <taxon>Eukaryota</taxon>
        <taxon>Metazoa</taxon>
        <taxon>Ecdysozoa</taxon>
        <taxon>Arthropoda</taxon>
        <taxon>Crustacea</taxon>
        <taxon>Multicrustacea</taxon>
        <taxon>Malacostraca</taxon>
        <taxon>Eumalacostraca</taxon>
        <taxon>Eucarida</taxon>
        <taxon>Decapoda</taxon>
        <taxon>Pleocyemata</taxon>
        <taxon>Astacidea</taxon>
        <taxon>Parastacoidea</taxon>
        <taxon>Parastacidae</taxon>
        <taxon>Cherax</taxon>
    </lineage>
</organism>
<proteinExistence type="predicted"/>
<name>A0AAW0W3C4_CHEQU</name>
<dbReference type="PANTHER" id="PTHR48021">
    <property type="match status" value="1"/>
</dbReference>
<dbReference type="InterPro" id="IPR005828">
    <property type="entry name" value="MFS_sugar_transport-like"/>
</dbReference>
<evidence type="ECO:0000256" key="3">
    <source>
        <dbReference type="ARBA" id="ARBA00022989"/>
    </source>
</evidence>
<keyword evidence="3 5" id="KW-1133">Transmembrane helix</keyword>
<feature type="non-terminal residue" evidence="7">
    <location>
        <position position="168"/>
    </location>
</feature>
<evidence type="ECO:0000256" key="4">
    <source>
        <dbReference type="ARBA" id="ARBA00023136"/>
    </source>
</evidence>
<keyword evidence="2 5" id="KW-0812">Transmembrane</keyword>
<dbReference type="AlphaFoldDB" id="A0AAW0W3C4"/>
<evidence type="ECO:0000313" key="8">
    <source>
        <dbReference type="Proteomes" id="UP001445076"/>
    </source>
</evidence>
<protein>
    <recommendedName>
        <fullName evidence="6">Major facilitator superfamily (MFS) profile domain-containing protein</fullName>
    </recommendedName>
</protein>
<gene>
    <name evidence="7" type="ORF">OTU49_011599</name>
</gene>
<accession>A0AAW0W3C4</accession>
<dbReference type="Pfam" id="PF00083">
    <property type="entry name" value="Sugar_tr"/>
    <property type="match status" value="1"/>
</dbReference>
<dbReference type="PANTHER" id="PTHR48021:SF1">
    <property type="entry name" value="GH07001P-RELATED"/>
    <property type="match status" value="1"/>
</dbReference>
<dbReference type="InterPro" id="IPR020846">
    <property type="entry name" value="MFS_dom"/>
</dbReference>
<evidence type="ECO:0000256" key="1">
    <source>
        <dbReference type="ARBA" id="ARBA00004141"/>
    </source>
</evidence>
<feature type="non-terminal residue" evidence="7">
    <location>
        <position position="1"/>
    </location>
</feature>
<evidence type="ECO:0000256" key="2">
    <source>
        <dbReference type="ARBA" id="ARBA00022692"/>
    </source>
</evidence>
<reference evidence="7 8" key="1">
    <citation type="journal article" date="2024" name="BMC Genomics">
        <title>Genome assembly of redclaw crayfish (Cherax quadricarinatus) provides insights into its immune adaptation and hypoxia tolerance.</title>
        <authorList>
            <person name="Liu Z."/>
            <person name="Zheng J."/>
            <person name="Li H."/>
            <person name="Fang K."/>
            <person name="Wang S."/>
            <person name="He J."/>
            <person name="Zhou D."/>
            <person name="Weng S."/>
            <person name="Chi M."/>
            <person name="Gu Z."/>
            <person name="He J."/>
            <person name="Li F."/>
            <person name="Wang M."/>
        </authorList>
    </citation>
    <scope>NUCLEOTIDE SEQUENCE [LARGE SCALE GENOMIC DNA]</scope>
    <source>
        <strain evidence="7">ZL_2023a</strain>
    </source>
</reference>
<evidence type="ECO:0000259" key="6">
    <source>
        <dbReference type="PROSITE" id="PS50850"/>
    </source>
</evidence>
<feature type="domain" description="Major facilitator superfamily (MFS) profile" evidence="6">
    <location>
        <begin position="4"/>
        <end position="168"/>
    </location>
</feature>
<keyword evidence="4 5" id="KW-0472">Membrane</keyword>
<feature type="transmembrane region" description="Helical" evidence="5">
    <location>
        <begin position="74"/>
        <end position="93"/>
    </location>
</feature>
<dbReference type="Proteomes" id="UP001445076">
    <property type="component" value="Unassembled WGS sequence"/>
</dbReference>
<dbReference type="PROSITE" id="PS50850">
    <property type="entry name" value="MFS"/>
    <property type="match status" value="1"/>
</dbReference>
<dbReference type="Gene3D" id="1.20.1250.20">
    <property type="entry name" value="MFS general substrate transporter like domains"/>
    <property type="match status" value="1"/>
</dbReference>
<comment type="subcellular location">
    <subcellularLocation>
        <location evidence="1">Membrane</location>
        <topology evidence="1">Multi-pass membrane protein</topology>
    </subcellularLocation>
</comment>
<dbReference type="InterPro" id="IPR036259">
    <property type="entry name" value="MFS_trans_sf"/>
</dbReference>
<evidence type="ECO:0000256" key="5">
    <source>
        <dbReference type="SAM" id="Phobius"/>
    </source>
</evidence>
<dbReference type="SUPFAM" id="SSF103473">
    <property type="entry name" value="MFS general substrate transporter"/>
    <property type="match status" value="1"/>
</dbReference>